<evidence type="ECO:0000313" key="1">
    <source>
        <dbReference type="EMBL" id="KAK3179529.1"/>
    </source>
</evidence>
<proteinExistence type="predicted"/>
<organism evidence="1 2">
    <name type="scientific">Dipteronia sinensis</name>
    <dbReference type="NCBI Taxonomy" id="43782"/>
    <lineage>
        <taxon>Eukaryota</taxon>
        <taxon>Viridiplantae</taxon>
        <taxon>Streptophyta</taxon>
        <taxon>Embryophyta</taxon>
        <taxon>Tracheophyta</taxon>
        <taxon>Spermatophyta</taxon>
        <taxon>Magnoliopsida</taxon>
        <taxon>eudicotyledons</taxon>
        <taxon>Gunneridae</taxon>
        <taxon>Pentapetalae</taxon>
        <taxon>rosids</taxon>
        <taxon>malvids</taxon>
        <taxon>Sapindales</taxon>
        <taxon>Sapindaceae</taxon>
        <taxon>Hippocastanoideae</taxon>
        <taxon>Acereae</taxon>
        <taxon>Dipteronia</taxon>
    </lineage>
</organism>
<keyword evidence="2" id="KW-1185">Reference proteome</keyword>
<comment type="caution">
    <text evidence="1">The sequence shown here is derived from an EMBL/GenBank/DDBJ whole genome shotgun (WGS) entry which is preliminary data.</text>
</comment>
<protein>
    <submittedName>
        <fullName evidence="1">Uncharacterized protein</fullName>
    </submittedName>
</protein>
<evidence type="ECO:0000313" key="2">
    <source>
        <dbReference type="Proteomes" id="UP001281410"/>
    </source>
</evidence>
<reference evidence="1" key="1">
    <citation type="journal article" date="2023" name="Plant J.">
        <title>Genome sequences and population genomics provide insights into the demographic history, inbreeding, and mutation load of two 'living fossil' tree species of Dipteronia.</title>
        <authorList>
            <person name="Feng Y."/>
            <person name="Comes H.P."/>
            <person name="Chen J."/>
            <person name="Zhu S."/>
            <person name="Lu R."/>
            <person name="Zhang X."/>
            <person name="Li P."/>
            <person name="Qiu J."/>
            <person name="Olsen K.M."/>
            <person name="Qiu Y."/>
        </authorList>
    </citation>
    <scope>NUCLEOTIDE SEQUENCE</scope>
    <source>
        <strain evidence="1">NBL</strain>
    </source>
</reference>
<name>A0AAE0DRV5_9ROSI</name>
<dbReference type="AlphaFoldDB" id="A0AAE0DRV5"/>
<dbReference type="EMBL" id="JANJYJ010000217">
    <property type="protein sequence ID" value="KAK3179529.1"/>
    <property type="molecule type" value="Genomic_DNA"/>
</dbReference>
<sequence>MDTVVGNFGTFTEHPAFNMIQITLLPLQWLPLLPPILGLGFEKERWEILVTATEWKEVVATTVALWKRARSYKSLAREMVSGRLRGRIRDEHMEIDFLEIDFLAGVLEVEEEEDKL</sequence>
<accession>A0AAE0DRV5</accession>
<dbReference type="Proteomes" id="UP001281410">
    <property type="component" value="Unassembled WGS sequence"/>
</dbReference>
<gene>
    <name evidence="1" type="ORF">Dsin_032708</name>
</gene>